<dbReference type="PANTHER" id="PTHR46601">
    <property type="entry name" value="ULP_PROTEASE DOMAIN-CONTAINING PROTEIN"/>
    <property type="match status" value="1"/>
</dbReference>
<dbReference type="AlphaFoldDB" id="A0A921ZP83"/>
<sequence length="347" mass="39732">MNRSCECCKDRVLNYREFENDKTIKYYQWCTTVEKYMSKGQEKKKVVSKKVQLQDLPLNVIKKLEDSIPAYFAHCNNVIRQYNTIKMLKSTLSLAEAVIHVDFSENYSLKYNEEIQSVHFGGSCSQITLHTSVIYLLDPELGTHKTQSYCTLSECNRHDAAAIWAHLIPLIEYILDISPMLDGLHFISDSPSSQYRNKHMFYAISQLYRDFPQIKTVTWNYLEAGHGKGAPDGVGATLKRTADQIVAFGSDIATFDDFVKAIKTRIKNIKINIVTEAEILTRTFPIEIKSFKGTMSVHQVLWSAGCPRMYFRELSCIICSNDTICRHGYHIGCLDTPCMADRKSTKR</sequence>
<evidence type="ECO:0000313" key="2">
    <source>
        <dbReference type="Proteomes" id="UP000791440"/>
    </source>
</evidence>
<dbReference type="PANTHER" id="PTHR46601:SF2">
    <property type="entry name" value="UBIQUITIN-LIKE PROTEASE FAMILY PROFILE DOMAIN-CONTAINING PROTEIN"/>
    <property type="match status" value="1"/>
</dbReference>
<organism evidence="1 2">
    <name type="scientific">Manduca sexta</name>
    <name type="common">Tobacco hawkmoth</name>
    <name type="synonym">Tobacco hornworm</name>
    <dbReference type="NCBI Taxonomy" id="7130"/>
    <lineage>
        <taxon>Eukaryota</taxon>
        <taxon>Metazoa</taxon>
        <taxon>Ecdysozoa</taxon>
        <taxon>Arthropoda</taxon>
        <taxon>Hexapoda</taxon>
        <taxon>Insecta</taxon>
        <taxon>Pterygota</taxon>
        <taxon>Neoptera</taxon>
        <taxon>Endopterygota</taxon>
        <taxon>Lepidoptera</taxon>
        <taxon>Glossata</taxon>
        <taxon>Ditrysia</taxon>
        <taxon>Bombycoidea</taxon>
        <taxon>Sphingidae</taxon>
        <taxon>Sphinginae</taxon>
        <taxon>Sphingini</taxon>
        <taxon>Manduca</taxon>
    </lineage>
</organism>
<name>A0A921ZP83_MANSE</name>
<reference evidence="1" key="2">
    <citation type="submission" date="2020-12" db="EMBL/GenBank/DDBJ databases">
        <authorList>
            <person name="Kanost M."/>
        </authorList>
    </citation>
    <scope>NUCLEOTIDE SEQUENCE</scope>
</reference>
<protein>
    <submittedName>
        <fullName evidence="1">Uncharacterized protein</fullName>
    </submittedName>
</protein>
<keyword evidence="2" id="KW-1185">Reference proteome</keyword>
<reference evidence="1" key="1">
    <citation type="journal article" date="2016" name="Insect Biochem. Mol. Biol.">
        <title>Multifaceted biological insights from a draft genome sequence of the tobacco hornworm moth, Manduca sexta.</title>
        <authorList>
            <person name="Kanost M.R."/>
            <person name="Arrese E.L."/>
            <person name="Cao X."/>
            <person name="Chen Y.R."/>
            <person name="Chellapilla S."/>
            <person name="Goldsmith M.R."/>
            <person name="Grosse-Wilde E."/>
            <person name="Heckel D.G."/>
            <person name="Herndon N."/>
            <person name="Jiang H."/>
            <person name="Papanicolaou A."/>
            <person name="Qu J."/>
            <person name="Soulages J.L."/>
            <person name="Vogel H."/>
            <person name="Walters J."/>
            <person name="Waterhouse R.M."/>
            <person name="Ahn S.J."/>
            <person name="Almeida F.C."/>
            <person name="An C."/>
            <person name="Aqrawi P."/>
            <person name="Bretschneider A."/>
            <person name="Bryant W.B."/>
            <person name="Bucks S."/>
            <person name="Chao H."/>
            <person name="Chevignon G."/>
            <person name="Christen J.M."/>
            <person name="Clarke D.F."/>
            <person name="Dittmer N.T."/>
            <person name="Ferguson L.C.F."/>
            <person name="Garavelou S."/>
            <person name="Gordon K.H.J."/>
            <person name="Gunaratna R.T."/>
            <person name="Han Y."/>
            <person name="Hauser F."/>
            <person name="He Y."/>
            <person name="Heidel-Fischer H."/>
            <person name="Hirsh A."/>
            <person name="Hu Y."/>
            <person name="Jiang H."/>
            <person name="Kalra D."/>
            <person name="Klinner C."/>
            <person name="Konig C."/>
            <person name="Kovar C."/>
            <person name="Kroll A.R."/>
            <person name="Kuwar S.S."/>
            <person name="Lee S.L."/>
            <person name="Lehman R."/>
            <person name="Li K."/>
            <person name="Li Z."/>
            <person name="Liang H."/>
            <person name="Lovelace S."/>
            <person name="Lu Z."/>
            <person name="Mansfield J.H."/>
            <person name="McCulloch K.J."/>
            <person name="Mathew T."/>
            <person name="Morton B."/>
            <person name="Muzny D.M."/>
            <person name="Neunemann D."/>
            <person name="Ongeri F."/>
            <person name="Pauchet Y."/>
            <person name="Pu L.L."/>
            <person name="Pyrousis I."/>
            <person name="Rao X.J."/>
            <person name="Redding A."/>
            <person name="Roesel C."/>
            <person name="Sanchez-Gracia A."/>
            <person name="Schaack S."/>
            <person name="Shukla A."/>
            <person name="Tetreau G."/>
            <person name="Wang Y."/>
            <person name="Xiong G.H."/>
            <person name="Traut W."/>
            <person name="Walsh T.K."/>
            <person name="Worley K.C."/>
            <person name="Wu D."/>
            <person name="Wu W."/>
            <person name="Wu Y.Q."/>
            <person name="Zhang X."/>
            <person name="Zou Z."/>
            <person name="Zucker H."/>
            <person name="Briscoe A.D."/>
            <person name="Burmester T."/>
            <person name="Clem R.J."/>
            <person name="Feyereisen R."/>
            <person name="Grimmelikhuijzen C.J.P."/>
            <person name="Hamodrakas S.J."/>
            <person name="Hansson B.S."/>
            <person name="Huguet E."/>
            <person name="Jermiin L.S."/>
            <person name="Lan Q."/>
            <person name="Lehman H.K."/>
            <person name="Lorenzen M."/>
            <person name="Merzendorfer H."/>
            <person name="Michalopoulos I."/>
            <person name="Morton D.B."/>
            <person name="Muthukrishnan S."/>
            <person name="Oakeshott J.G."/>
            <person name="Palmer W."/>
            <person name="Park Y."/>
            <person name="Passarelli A.L."/>
            <person name="Rozas J."/>
            <person name="Schwartz L.M."/>
            <person name="Smith W."/>
            <person name="Southgate A."/>
            <person name="Vilcinskas A."/>
            <person name="Vogt R."/>
            <person name="Wang P."/>
            <person name="Werren J."/>
            <person name="Yu X.Q."/>
            <person name="Zhou J.J."/>
            <person name="Brown S.J."/>
            <person name="Scherer S.E."/>
            <person name="Richards S."/>
            <person name="Blissard G.W."/>
        </authorList>
    </citation>
    <scope>NUCLEOTIDE SEQUENCE</scope>
</reference>
<accession>A0A921ZP83</accession>
<dbReference type="EMBL" id="JH668744">
    <property type="protein sequence ID" value="KAG6461401.1"/>
    <property type="molecule type" value="Genomic_DNA"/>
</dbReference>
<proteinExistence type="predicted"/>
<gene>
    <name evidence="1" type="ORF">O3G_MSEX012609</name>
</gene>
<evidence type="ECO:0000313" key="1">
    <source>
        <dbReference type="EMBL" id="KAG6461401.1"/>
    </source>
</evidence>
<dbReference type="Proteomes" id="UP000791440">
    <property type="component" value="Unassembled WGS sequence"/>
</dbReference>
<comment type="caution">
    <text evidence="1">The sequence shown here is derived from an EMBL/GenBank/DDBJ whole genome shotgun (WGS) entry which is preliminary data.</text>
</comment>